<sequence length="39" mass="4699">MYNDGYLFGNIEDMYNPLDDWHVSLREKMRYLGQLKESG</sequence>
<gene>
    <name evidence="1" type="ORF">S03H2_40417</name>
</gene>
<comment type="caution">
    <text evidence="1">The sequence shown here is derived from an EMBL/GenBank/DDBJ whole genome shotgun (WGS) entry which is preliminary data.</text>
</comment>
<name>X1IFW8_9ZZZZ</name>
<protein>
    <submittedName>
        <fullName evidence="1">Uncharacterized protein</fullName>
    </submittedName>
</protein>
<evidence type="ECO:0000313" key="1">
    <source>
        <dbReference type="EMBL" id="GAH56448.1"/>
    </source>
</evidence>
<dbReference type="AlphaFoldDB" id="X1IFW8"/>
<accession>X1IFW8</accession>
<proteinExistence type="predicted"/>
<reference evidence="1" key="1">
    <citation type="journal article" date="2014" name="Front. Microbiol.">
        <title>High frequency of phylogenetically diverse reductive dehalogenase-homologous genes in deep subseafloor sedimentary metagenomes.</title>
        <authorList>
            <person name="Kawai M."/>
            <person name="Futagami T."/>
            <person name="Toyoda A."/>
            <person name="Takaki Y."/>
            <person name="Nishi S."/>
            <person name="Hori S."/>
            <person name="Arai W."/>
            <person name="Tsubouchi T."/>
            <person name="Morono Y."/>
            <person name="Uchiyama I."/>
            <person name="Ito T."/>
            <person name="Fujiyama A."/>
            <person name="Inagaki F."/>
            <person name="Takami H."/>
        </authorList>
    </citation>
    <scope>NUCLEOTIDE SEQUENCE</scope>
    <source>
        <strain evidence="1">Expedition CK06-06</strain>
    </source>
</reference>
<organism evidence="1">
    <name type="scientific">marine sediment metagenome</name>
    <dbReference type="NCBI Taxonomy" id="412755"/>
    <lineage>
        <taxon>unclassified sequences</taxon>
        <taxon>metagenomes</taxon>
        <taxon>ecological metagenomes</taxon>
    </lineage>
</organism>
<dbReference type="EMBL" id="BARU01025055">
    <property type="protein sequence ID" value="GAH56448.1"/>
    <property type="molecule type" value="Genomic_DNA"/>
</dbReference>